<keyword evidence="4" id="KW-0547">Nucleotide-binding</keyword>
<name>A0AA39LML9_9BILA</name>
<dbReference type="InterPro" id="IPR009000">
    <property type="entry name" value="Transl_B-barrel_sf"/>
</dbReference>
<evidence type="ECO:0000256" key="10">
    <source>
        <dbReference type="ARBA" id="ARBA00023157"/>
    </source>
</evidence>
<dbReference type="InterPro" id="IPR000742">
    <property type="entry name" value="EGF"/>
</dbReference>
<reference evidence="15" key="1">
    <citation type="submission" date="2023-06" db="EMBL/GenBank/DDBJ databases">
        <title>Genomic analysis of the entomopathogenic nematode Steinernema hermaphroditum.</title>
        <authorList>
            <person name="Schwarz E.M."/>
            <person name="Heppert J.K."/>
            <person name="Baniya A."/>
            <person name="Schwartz H.T."/>
            <person name="Tan C.-H."/>
            <person name="Antoshechkin I."/>
            <person name="Sternberg P.W."/>
            <person name="Goodrich-Blair H."/>
            <person name="Dillman A.R."/>
        </authorList>
    </citation>
    <scope>NUCLEOTIDE SEQUENCE</scope>
    <source>
        <strain evidence="15">PS9179</strain>
        <tissue evidence="15">Whole animal</tissue>
    </source>
</reference>
<dbReference type="InterPro" id="IPR009001">
    <property type="entry name" value="Transl_elong_EF1A/Init_IF2_C"/>
</dbReference>
<evidence type="ECO:0000256" key="2">
    <source>
        <dbReference type="ARBA" id="ARBA00022598"/>
    </source>
</evidence>
<dbReference type="InterPro" id="IPR000738">
    <property type="entry name" value="WHEP-TRS_dom"/>
</dbReference>
<dbReference type="PROSITE" id="PS51185">
    <property type="entry name" value="WHEP_TRS_2"/>
    <property type="match status" value="1"/>
</dbReference>
<dbReference type="Gene3D" id="2.40.30.10">
    <property type="entry name" value="Translation factors"/>
    <property type="match status" value="2"/>
</dbReference>
<feature type="domain" description="EGF-like" evidence="13">
    <location>
        <begin position="154"/>
        <end position="191"/>
    </location>
</feature>
<dbReference type="PROSITE" id="PS01186">
    <property type="entry name" value="EGF_2"/>
    <property type="match status" value="1"/>
</dbReference>
<dbReference type="Pfam" id="PF00458">
    <property type="entry name" value="WHEP-TRS"/>
    <property type="match status" value="1"/>
</dbReference>
<dbReference type="GO" id="GO:0005524">
    <property type="term" value="F:ATP binding"/>
    <property type="evidence" value="ECO:0007669"/>
    <property type="project" value="UniProtKB-KW"/>
</dbReference>
<comment type="caution">
    <text evidence="11">Lacks conserved residue(s) required for the propagation of feature annotation.</text>
</comment>
<keyword evidence="7" id="KW-0648">Protein biosynthesis</keyword>
<keyword evidence="10 11" id="KW-1015">Disulfide bond</keyword>
<keyword evidence="2" id="KW-0436">Ligase</keyword>
<dbReference type="Proteomes" id="UP001175271">
    <property type="component" value="Unassembled WGS sequence"/>
</dbReference>
<dbReference type="PROSITE" id="PS50026">
    <property type="entry name" value="EGF_3"/>
    <property type="match status" value="1"/>
</dbReference>
<evidence type="ECO:0000256" key="5">
    <source>
        <dbReference type="ARBA" id="ARBA00022768"/>
    </source>
</evidence>
<keyword evidence="11" id="KW-0245">EGF-like domain</keyword>
<evidence type="ECO:0000256" key="7">
    <source>
        <dbReference type="ARBA" id="ARBA00022917"/>
    </source>
</evidence>
<dbReference type="SUPFAM" id="SSF50465">
    <property type="entry name" value="EF-Tu/eEF-1alpha/eIF2-gamma C-terminal domain"/>
    <property type="match status" value="1"/>
</dbReference>
<dbReference type="GO" id="GO:0005525">
    <property type="term" value="F:GTP binding"/>
    <property type="evidence" value="ECO:0007669"/>
    <property type="project" value="UniProtKB-KW"/>
</dbReference>
<dbReference type="Gene3D" id="2.10.25.10">
    <property type="entry name" value="Laminin"/>
    <property type="match status" value="1"/>
</dbReference>
<evidence type="ECO:0000256" key="4">
    <source>
        <dbReference type="ARBA" id="ARBA00022741"/>
    </source>
</evidence>
<keyword evidence="5" id="KW-0251">Elongation factor</keyword>
<dbReference type="AlphaFoldDB" id="A0AA39LML9"/>
<evidence type="ECO:0000259" key="14">
    <source>
        <dbReference type="PROSITE" id="PS51185"/>
    </source>
</evidence>
<keyword evidence="6" id="KW-0067">ATP-binding</keyword>
<evidence type="ECO:0000256" key="1">
    <source>
        <dbReference type="ARBA" id="ARBA00007249"/>
    </source>
</evidence>
<proteinExistence type="inferred from homology"/>
<dbReference type="InterPro" id="IPR000152">
    <property type="entry name" value="EGF-type_Asp/Asn_hydroxyl_site"/>
</dbReference>
<evidence type="ECO:0000313" key="15">
    <source>
        <dbReference type="EMBL" id="KAK0402917.1"/>
    </source>
</evidence>
<dbReference type="SUPFAM" id="SSF47060">
    <property type="entry name" value="S15/NS1 RNA-binding domain"/>
    <property type="match status" value="1"/>
</dbReference>
<feature type="disulfide bond" evidence="11">
    <location>
        <begin position="181"/>
        <end position="190"/>
    </location>
</feature>
<evidence type="ECO:0008006" key="17">
    <source>
        <dbReference type="Google" id="ProtNLM"/>
    </source>
</evidence>
<organism evidence="15 16">
    <name type="scientific">Steinernema hermaphroditum</name>
    <dbReference type="NCBI Taxonomy" id="289476"/>
    <lineage>
        <taxon>Eukaryota</taxon>
        <taxon>Metazoa</taxon>
        <taxon>Ecdysozoa</taxon>
        <taxon>Nematoda</taxon>
        <taxon>Chromadorea</taxon>
        <taxon>Rhabditida</taxon>
        <taxon>Tylenchina</taxon>
        <taxon>Panagrolaimomorpha</taxon>
        <taxon>Strongyloidoidea</taxon>
        <taxon>Steinernematidae</taxon>
        <taxon>Steinernema</taxon>
    </lineage>
</organism>
<keyword evidence="8" id="KW-0342">GTP-binding</keyword>
<protein>
    <recommendedName>
        <fullName evidence="17">EGF-like domain-containing protein</fullName>
    </recommendedName>
</protein>
<dbReference type="SUPFAM" id="SSF57184">
    <property type="entry name" value="Growth factor receptor domain"/>
    <property type="match status" value="1"/>
</dbReference>
<dbReference type="InterPro" id="IPR009030">
    <property type="entry name" value="Growth_fac_rcpt_cys_sf"/>
</dbReference>
<evidence type="ECO:0000256" key="6">
    <source>
        <dbReference type="ARBA" id="ARBA00022840"/>
    </source>
</evidence>
<dbReference type="Pfam" id="PF22594">
    <property type="entry name" value="GTP-eEF1A_C"/>
    <property type="match status" value="1"/>
</dbReference>
<gene>
    <name evidence="15" type="ORF">QR680_016612</name>
</gene>
<dbReference type="PANTHER" id="PTHR44830">
    <property type="entry name" value="ELONGATION FACTOR 1 ALPHA"/>
    <property type="match status" value="1"/>
</dbReference>
<dbReference type="GO" id="GO:0004812">
    <property type="term" value="F:aminoacyl-tRNA ligase activity"/>
    <property type="evidence" value="ECO:0007669"/>
    <property type="project" value="UniProtKB-KW"/>
</dbReference>
<evidence type="ECO:0000256" key="3">
    <source>
        <dbReference type="ARBA" id="ARBA00022737"/>
    </source>
</evidence>
<dbReference type="SMART" id="SM00991">
    <property type="entry name" value="WHEP-TRS"/>
    <property type="match status" value="1"/>
</dbReference>
<evidence type="ECO:0000256" key="12">
    <source>
        <dbReference type="SAM" id="Coils"/>
    </source>
</evidence>
<dbReference type="PROSITE" id="PS00022">
    <property type="entry name" value="EGF_1"/>
    <property type="match status" value="1"/>
</dbReference>
<dbReference type="SUPFAM" id="SSF50447">
    <property type="entry name" value="Translation proteins"/>
    <property type="match status" value="1"/>
</dbReference>
<feature type="coiled-coil region" evidence="12">
    <location>
        <begin position="391"/>
        <end position="453"/>
    </location>
</feature>
<dbReference type="PROSITE" id="PS00010">
    <property type="entry name" value="ASX_HYDROXYL"/>
    <property type="match status" value="1"/>
</dbReference>
<sequence>MSSSEEYDCSVGELRSLMDHRGAEALDKIKKDKSFWAARNTSRYKENAEVEDLVGICRKPKFCTPVKCNVSQYFLNPSAVNLILLEDVELLHVKQSTKVLCNVTGTEIEVTCQGSGFLTPYADATGCFGKEEVVEELRRKEKEAIIAGWYTNKPVRSCRECSPRGTANCTNNGNGSFSCNCLPGWVGTLCGKSPDYCDKKGRCQNGGKCHNFVTEFYCSCVVLVPVGRVETGVIKPGMFVTFTPQNLTTEVKTVEMRYESLSEAVPGDNVGFNVKNVSVEDICRGSVCSDSMNDPAKEANSFTAQVIIMNHSGQISVGYTPVLDCHTTNIACEFTELKEKIDRRSGKKVEDNPKFLQSGDAGIVQLVPSKPMCRSWRTIFLLVPKTKDAKCREAKDAIAKLLELTKQYKEKFEQGIQKQGDLVRELKGKDAKSQEAKDAIAKLLELKKQYKEEFGKEYIAK</sequence>
<keyword evidence="12" id="KW-0175">Coiled coil</keyword>
<evidence type="ECO:0000256" key="9">
    <source>
        <dbReference type="ARBA" id="ARBA00023146"/>
    </source>
</evidence>
<evidence type="ECO:0000313" key="16">
    <source>
        <dbReference type="Proteomes" id="UP001175271"/>
    </source>
</evidence>
<feature type="domain" description="WHEP-TRS" evidence="14">
    <location>
        <begin position="408"/>
        <end position="461"/>
    </location>
</feature>
<comment type="caution">
    <text evidence="15">The sequence shown here is derived from an EMBL/GenBank/DDBJ whole genome shotgun (WGS) entry which is preliminary data.</text>
</comment>
<dbReference type="InterPro" id="IPR004161">
    <property type="entry name" value="EFTu-like_2"/>
</dbReference>
<comment type="similarity">
    <text evidence="1">Belongs to the TRAFAC class translation factor GTPase superfamily. Classic translation factor GTPase family. EF-Tu/EF-1A subfamily.</text>
</comment>
<dbReference type="GO" id="GO:0003746">
    <property type="term" value="F:translation elongation factor activity"/>
    <property type="evidence" value="ECO:0007669"/>
    <property type="project" value="UniProtKB-KW"/>
</dbReference>
<keyword evidence="3" id="KW-0677">Repeat</keyword>
<evidence type="ECO:0000259" key="13">
    <source>
        <dbReference type="PROSITE" id="PS50026"/>
    </source>
</evidence>
<keyword evidence="16" id="KW-1185">Reference proteome</keyword>
<dbReference type="CDD" id="cd03705">
    <property type="entry name" value="EF1_alpha_III"/>
    <property type="match status" value="1"/>
</dbReference>
<dbReference type="GO" id="GO:0006418">
    <property type="term" value="P:tRNA aminoacylation for protein translation"/>
    <property type="evidence" value="ECO:0007669"/>
    <property type="project" value="InterPro"/>
</dbReference>
<dbReference type="Pfam" id="PF03144">
    <property type="entry name" value="GTP_EFTU_D2"/>
    <property type="match status" value="1"/>
</dbReference>
<dbReference type="Gene3D" id="1.10.287.10">
    <property type="entry name" value="S15/NS1, RNA-binding"/>
    <property type="match status" value="1"/>
</dbReference>
<dbReference type="CDD" id="cd03693">
    <property type="entry name" value="EF1_alpha_II"/>
    <property type="match status" value="1"/>
</dbReference>
<dbReference type="PANTHER" id="PTHR44830:SF1">
    <property type="entry name" value="TR-TYPE G DOMAIN-CONTAINING PROTEIN"/>
    <property type="match status" value="1"/>
</dbReference>
<dbReference type="FunFam" id="2.40.30.10:FF:000005">
    <property type="entry name" value="Elongation factor 1-alpha"/>
    <property type="match status" value="1"/>
</dbReference>
<dbReference type="CDD" id="cd00936">
    <property type="entry name" value="WEPRS_RNA"/>
    <property type="match status" value="1"/>
</dbReference>
<dbReference type="InterPro" id="IPR009068">
    <property type="entry name" value="uS15_NS1_RNA-bd_sf"/>
</dbReference>
<keyword evidence="9" id="KW-0030">Aminoacyl-tRNA synthetase</keyword>
<evidence type="ECO:0000256" key="11">
    <source>
        <dbReference type="PROSITE-ProRule" id="PRU00076"/>
    </source>
</evidence>
<dbReference type="InterPro" id="IPR054696">
    <property type="entry name" value="GTP-eEF1A_C"/>
</dbReference>
<dbReference type="EMBL" id="JAUCMV010000004">
    <property type="protein sequence ID" value="KAK0402917.1"/>
    <property type="molecule type" value="Genomic_DNA"/>
</dbReference>
<evidence type="ECO:0000256" key="8">
    <source>
        <dbReference type="ARBA" id="ARBA00023134"/>
    </source>
</evidence>
<accession>A0AA39LML9</accession>
<dbReference type="CDD" id="cd00054">
    <property type="entry name" value="EGF_CA"/>
    <property type="match status" value="2"/>
</dbReference>